<evidence type="ECO:0000256" key="5">
    <source>
        <dbReference type="SAM" id="MobiDB-lite"/>
    </source>
</evidence>
<dbReference type="InterPro" id="IPR011075">
    <property type="entry name" value="TetR_C"/>
</dbReference>
<evidence type="ECO:0000256" key="4">
    <source>
        <dbReference type="PROSITE-ProRule" id="PRU00335"/>
    </source>
</evidence>
<dbReference type="EMBL" id="FONG01000002">
    <property type="protein sequence ID" value="SFE19636.1"/>
    <property type="molecule type" value="Genomic_DNA"/>
</dbReference>
<dbReference type="SUPFAM" id="SSF46689">
    <property type="entry name" value="Homeodomain-like"/>
    <property type="match status" value="1"/>
</dbReference>
<evidence type="ECO:0000313" key="7">
    <source>
        <dbReference type="EMBL" id="SFE19636.1"/>
    </source>
</evidence>
<dbReference type="PANTHER" id="PTHR47506:SF1">
    <property type="entry name" value="HTH-TYPE TRANSCRIPTIONAL REGULATOR YJDC"/>
    <property type="match status" value="1"/>
</dbReference>
<keyword evidence="8" id="KW-1185">Reference proteome</keyword>
<sequence length="211" mass="22622">METKGKQQTRQTKESGAKGRPRGFDADEALERAMLVFWRHGYEGASTAALTRAMGISTTSMYAAFGNKEELFRKVLDRYTEGPSAYMARAMAEPTALAVATAILTGTVRTTTRPAHPHGCLGVQGALSAGDAAQEVRDLLAAWRDNGYTSVRERFERAVADGDLPATTDPALLARYVTTIGYGIAVQAAGGVPRADLQELADAALLNWPPF</sequence>
<evidence type="ECO:0000256" key="3">
    <source>
        <dbReference type="ARBA" id="ARBA00023163"/>
    </source>
</evidence>
<keyword evidence="1" id="KW-0805">Transcription regulation</keyword>
<dbReference type="InterPro" id="IPR009057">
    <property type="entry name" value="Homeodomain-like_sf"/>
</dbReference>
<dbReference type="InterPro" id="IPR036271">
    <property type="entry name" value="Tet_transcr_reg_TetR-rel_C_sf"/>
</dbReference>
<dbReference type="GO" id="GO:0003677">
    <property type="term" value="F:DNA binding"/>
    <property type="evidence" value="ECO:0007669"/>
    <property type="project" value="UniProtKB-UniRule"/>
</dbReference>
<feature type="region of interest" description="Disordered" evidence="5">
    <location>
        <begin position="1"/>
        <end position="24"/>
    </location>
</feature>
<dbReference type="InterPro" id="IPR001647">
    <property type="entry name" value="HTH_TetR"/>
</dbReference>
<reference evidence="7 8" key="1">
    <citation type="submission" date="2016-10" db="EMBL/GenBank/DDBJ databases">
        <authorList>
            <person name="de Groot N.N."/>
        </authorList>
    </citation>
    <scope>NUCLEOTIDE SEQUENCE [LARGE SCALE GENOMIC DNA]</scope>
    <source>
        <strain evidence="7 8">CGMCC 4.3510</strain>
    </source>
</reference>
<evidence type="ECO:0000259" key="6">
    <source>
        <dbReference type="PROSITE" id="PS50977"/>
    </source>
</evidence>
<dbReference type="SUPFAM" id="SSF48498">
    <property type="entry name" value="Tetracyclin repressor-like, C-terminal domain"/>
    <property type="match status" value="1"/>
</dbReference>
<evidence type="ECO:0000313" key="8">
    <source>
        <dbReference type="Proteomes" id="UP000199323"/>
    </source>
</evidence>
<evidence type="ECO:0000256" key="2">
    <source>
        <dbReference type="ARBA" id="ARBA00023125"/>
    </source>
</evidence>
<dbReference type="STRING" id="380248.SAMN05216251_10256"/>
<accession>A0A1I1YJB0</accession>
<dbReference type="Pfam" id="PF00440">
    <property type="entry name" value="TetR_N"/>
    <property type="match status" value="1"/>
</dbReference>
<feature type="domain" description="HTH tetR-type" evidence="6">
    <location>
        <begin position="23"/>
        <end position="83"/>
    </location>
</feature>
<dbReference type="PROSITE" id="PS50977">
    <property type="entry name" value="HTH_TETR_2"/>
    <property type="match status" value="1"/>
</dbReference>
<dbReference type="Gene3D" id="1.10.357.10">
    <property type="entry name" value="Tetracycline Repressor, domain 2"/>
    <property type="match status" value="1"/>
</dbReference>
<dbReference type="AlphaFoldDB" id="A0A1I1YJB0"/>
<dbReference type="RefSeq" id="WP_245795689.1">
    <property type="nucleotide sequence ID" value="NZ_FONG01000002.1"/>
</dbReference>
<dbReference type="PROSITE" id="PS01081">
    <property type="entry name" value="HTH_TETR_1"/>
    <property type="match status" value="1"/>
</dbReference>
<organism evidence="7 8">
    <name type="scientific">Actinacidiphila alni</name>
    <dbReference type="NCBI Taxonomy" id="380248"/>
    <lineage>
        <taxon>Bacteria</taxon>
        <taxon>Bacillati</taxon>
        <taxon>Actinomycetota</taxon>
        <taxon>Actinomycetes</taxon>
        <taxon>Kitasatosporales</taxon>
        <taxon>Streptomycetaceae</taxon>
        <taxon>Actinacidiphila</taxon>
    </lineage>
</organism>
<dbReference type="Gene3D" id="1.10.10.60">
    <property type="entry name" value="Homeodomain-like"/>
    <property type="match status" value="1"/>
</dbReference>
<feature type="DNA-binding region" description="H-T-H motif" evidence="4">
    <location>
        <begin position="46"/>
        <end position="65"/>
    </location>
</feature>
<proteinExistence type="predicted"/>
<gene>
    <name evidence="7" type="ORF">SAMN05216251_10256</name>
</gene>
<dbReference type="Pfam" id="PF16925">
    <property type="entry name" value="TetR_C_13"/>
    <property type="match status" value="1"/>
</dbReference>
<keyword evidence="2 4" id="KW-0238">DNA-binding</keyword>
<name>A0A1I1YJB0_9ACTN</name>
<dbReference type="Proteomes" id="UP000199323">
    <property type="component" value="Unassembled WGS sequence"/>
</dbReference>
<dbReference type="PANTHER" id="PTHR47506">
    <property type="entry name" value="TRANSCRIPTIONAL REGULATORY PROTEIN"/>
    <property type="match status" value="1"/>
</dbReference>
<evidence type="ECO:0000256" key="1">
    <source>
        <dbReference type="ARBA" id="ARBA00023015"/>
    </source>
</evidence>
<protein>
    <submittedName>
        <fullName evidence="7">Transcriptional regulator, TetR family</fullName>
    </submittedName>
</protein>
<keyword evidence="3" id="KW-0804">Transcription</keyword>
<dbReference type="InterPro" id="IPR023772">
    <property type="entry name" value="DNA-bd_HTH_TetR-type_CS"/>
</dbReference>